<evidence type="ECO:0000256" key="2">
    <source>
        <dbReference type="ARBA" id="ARBA00022448"/>
    </source>
</evidence>
<evidence type="ECO:0000256" key="6">
    <source>
        <dbReference type="ARBA" id="ARBA00022683"/>
    </source>
</evidence>
<comment type="subcellular location">
    <subcellularLocation>
        <location evidence="1">Cell membrane</location>
        <topology evidence="1">Multi-pass membrane protein</topology>
    </subcellularLocation>
</comment>
<evidence type="ECO:0000259" key="13">
    <source>
        <dbReference type="PROSITE" id="PS51093"/>
    </source>
</evidence>
<keyword evidence="9 12" id="KW-1133">Transmembrane helix</keyword>
<evidence type="ECO:0000256" key="11">
    <source>
        <dbReference type="PROSITE-ProRule" id="PRU00421"/>
    </source>
</evidence>
<dbReference type="InterPro" id="IPR013013">
    <property type="entry name" value="PTS_EIIC_1"/>
</dbReference>
<dbReference type="InterPro" id="IPR011055">
    <property type="entry name" value="Dup_hybrid_motif"/>
</dbReference>
<evidence type="ECO:0000256" key="8">
    <source>
        <dbReference type="ARBA" id="ARBA00022777"/>
    </source>
</evidence>
<evidence type="ECO:0000256" key="4">
    <source>
        <dbReference type="ARBA" id="ARBA00022597"/>
    </source>
</evidence>
<dbReference type="Pfam" id="PF00358">
    <property type="entry name" value="PTS_EIIA_1"/>
    <property type="match status" value="1"/>
</dbReference>
<dbReference type="CDD" id="cd00212">
    <property type="entry name" value="PTS_IIB_glc"/>
    <property type="match status" value="1"/>
</dbReference>
<dbReference type="PROSITE" id="PS51093">
    <property type="entry name" value="PTS_EIIA_TYPE_1"/>
    <property type="match status" value="1"/>
</dbReference>
<organism evidence="16 17">
    <name type="scientific">Peribacillus simplex</name>
    <dbReference type="NCBI Taxonomy" id="1478"/>
    <lineage>
        <taxon>Bacteria</taxon>
        <taxon>Bacillati</taxon>
        <taxon>Bacillota</taxon>
        <taxon>Bacilli</taxon>
        <taxon>Bacillales</taxon>
        <taxon>Bacillaceae</taxon>
        <taxon>Peribacillus</taxon>
    </lineage>
</organism>
<feature type="domain" description="PTS EIIC type-1" evidence="15">
    <location>
        <begin position="1"/>
        <end position="361"/>
    </location>
</feature>
<feature type="transmembrane region" description="Helical" evidence="12">
    <location>
        <begin position="329"/>
        <end position="349"/>
    </location>
</feature>
<dbReference type="InterPro" id="IPR050429">
    <property type="entry name" value="PTS_Glucose_EIICBA"/>
</dbReference>
<dbReference type="EMBL" id="LNNH01000043">
    <property type="protein sequence ID" value="KWW13009.1"/>
    <property type="molecule type" value="Genomic_DNA"/>
</dbReference>
<accession>A0A109MU02</accession>
<dbReference type="GO" id="GO:0008982">
    <property type="term" value="F:protein-N(PI)-phosphohistidine-sugar phosphotransferase activity"/>
    <property type="evidence" value="ECO:0007669"/>
    <property type="project" value="InterPro"/>
</dbReference>
<sequence>MLNYLQKIGKALMLPIAVLPAAAILLRLGQPDLLDISFMAAAGKAIFDNLALLFALGIAIGLSKDGSGAAALAGLVGYFVLTNGTQAINKEIDMAVLGGIISGIVAAFLYNRYSDIKLPEWLGFFSGKRFVPIITSLAMIALAGIFGIVWPPIQDVINNIGEWITGAGALGAGVFGVLNRLLLPVGLHHVLNSLVWFVFGEYNGATGDINRFFAGDPSAGPFMTGFFPIMMFGLPAAALAMIAAAKKEKRKLVTGMLVGLAFTSFLTGITEPIEFLFMFIAPVLYVIHALLTGVSMALAVMLDIHHGFGFSAGAIDYLLNFGIAQKPLWIIPIGLVYGAIYFVIFYFVIKAMDLKTPGREDDEEGPEEETVVKTGDKYTDMGSLFIQDLGGKENLKSIDNCTTRLRLVVADADNVNESALKRHGARGVLKLNKTSVQVIVGTNVEFVADAMKQLVQNGVSPSQVKTAPAAQVVDERVVENKASELGFDDFVLPIEGTVLPIEQVPDQVFAMKMMGDGFAIDPVDGKLVSPIDGEVLNVFPTKHALGLKMNNGLEILIHVGLDTVKLNGEGFKSLVQEGQKITKGTPLLDIDLDFVKRNAPSAITPIIFTNLPEGTAVKLQKTGTQNQNTADIIRLENH</sequence>
<protein>
    <submittedName>
        <fullName evidence="16">PTS N-acetyl glucosamine transporter subunit IIABC</fullName>
    </submittedName>
</protein>
<dbReference type="InterPro" id="IPR003352">
    <property type="entry name" value="PTS_EIIC"/>
</dbReference>
<dbReference type="InterPro" id="IPR018113">
    <property type="entry name" value="PTrfase_EIIB_Cys"/>
</dbReference>
<dbReference type="InterPro" id="IPR036878">
    <property type="entry name" value="Glu_permease_IIB"/>
</dbReference>
<dbReference type="InterPro" id="IPR001127">
    <property type="entry name" value="PTS_EIIA_1_perm"/>
</dbReference>
<keyword evidence="2" id="KW-0813">Transport</keyword>
<dbReference type="GO" id="GO:0016301">
    <property type="term" value="F:kinase activity"/>
    <property type="evidence" value="ECO:0007669"/>
    <property type="project" value="UniProtKB-KW"/>
</dbReference>
<dbReference type="PANTHER" id="PTHR30009">
    <property type="entry name" value="CYTOCHROME C-TYPE SYNTHESIS PROTEIN AND PTS TRANSMEMBRANE COMPONENT"/>
    <property type="match status" value="1"/>
</dbReference>
<feature type="domain" description="PTS EIIB type-1" evidence="14">
    <location>
        <begin position="379"/>
        <end position="461"/>
    </location>
</feature>
<dbReference type="GO" id="GO:0019866">
    <property type="term" value="C:organelle inner membrane"/>
    <property type="evidence" value="ECO:0007669"/>
    <property type="project" value="InterPro"/>
</dbReference>
<evidence type="ECO:0000256" key="9">
    <source>
        <dbReference type="ARBA" id="ARBA00022989"/>
    </source>
</evidence>
<keyword evidence="17" id="KW-1185">Reference proteome</keyword>
<dbReference type="RefSeq" id="WP_061143782.1">
    <property type="nucleotide sequence ID" value="NZ_LNNH01000043.1"/>
</dbReference>
<dbReference type="Pfam" id="PF00367">
    <property type="entry name" value="PTS_EIIB"/>
    <property type="match status" value="1"/>
</dbReference>
<feature type="transmembrane region" description="Helical" evidence="12">
    <location>
        <begin position="252"/>
        <end position="269"/>
    </location>
</feature>
<dbReference type="NCBIfam" id="TIGR00826">
    <property type="entry name" value="EIIB_glc"/>
    <property type="match status" value="1"/>
</dbReference>
<evidence type="ECO:0000313" key="17">
    <source>
        <dbReference type="Proteomes" id="UP000064189"/>
    </source>
</evidence>
<feature type="transmembrane region" description="Helical" evidence="12">
    <location>
        <begin position="50"/>
        <end position="80"/>
    </location>
</feature>
<dbReference type="GO" id="GO:0005886">
    <property type="term" value="C:plasma membrane"/>
    <property type="evidence" value="ECO:0007669"/>
    <property type="project" value="UniProtKB-SubCell"/>
</dbReference>
<keyword evidence="5" id="KW-0808">Transferase</keyword>
<dbReference type="Gene3D" id="3.30.1360.60">
    <property type="entry name" value="Glucose permease domain IIB"/>
    <property type="match status" value="1"/>
</dbReference>
<evidence type="ECO:0000259" key="14">
    <source>
        <dbReference type="PROSITE" id="PS51098"/>
    </source>
</evidence>
<dbReference type="GO" id="GO:0009401">
    <property type="term" value="P:phosphoenolpyruvate-dependent sugar phosphotransferase system"/>
    <property type="evidence" value="ECO:0007669"/>
    <property type="project" value="UniProtKB-KW"/>
</dbReference>
<dbReference type="SUPFAM" id="SSF55604">
    <property type="entry name" value="Glucose permease domain IIB"/>
    <property type="match status" value="1"/>
</dbReference>
<dbReference type="FunFam" id="2.70.70.10:FF:000001">
    <property type="entry name" value="PTS system glucose-specific IIA component"/>
    <property type="match status" value="1"/>
</dbReference>
<dbReference type="NCBIfam" id="TIGR01998">
    <property type="entry name" value="PTS-II-BC-nag"/>
    <property type="match status" value="1"/>
</dbReference>
<dbReference type="PROSITE" id="PS51103">
    <property type="entry name" value="PTS_EIIC_TYPE_1"/>
    <property type="match status" value="1"/>
</dbReference>
<dbReference type="GO" id="GO:0090563">
    <property type="term" value="F:protein-phosphocysteine-sugar phosphotransferase activity"/>
    <property type="evidence" value="ECO:0007669"/>
    <property type="project" value="TreeGrafter"/>
</dbReference>
<dbReference type="PROSITE" id="PS51098">
    <property type="entry name" value="PTS_EIIB_TYPE_1"/>
    <property type="match status" value="1"/>
</dbReference>
<evidence type="ECO:0000256" key="3">
    <source>
        <dbReference type="ARBA" id="ARBA00022475"/>
    </source>
</evidence>
<dbReference type="Proteomes" id="UP000064189">
    <property type="component" value="Unassembled WGS sequence"/>
</dbReference>
<keyword evidence="8" id="KW-0418">Kinase</keyword>
<feature type="transmembrane region" description="Helical" evidence="12">
    <location>
        <begin position="275"/>
        <end position="300"/>
    </location>
</feature>
<evidence type="ECO:0000313" key="16">
    <source>
        <dbReference type="EMBL" id="KWW13009.1"/>
    </source>
</evidence>
<evidence type="ECO:0000256" key="10">
    <source>
        <dbReference type="ARBA" id="ARBA00023136"/>
    </source>
</evidence>
<dbReference type="PANTHER" id="PTHR30009:SF4">
    <property type="entry name" value="PTS SYSTEM N-ACETYLGLUCOSAMINE-SPECIFIC EIICBA COMPONENT"/>
    <property type="match status" value="1"/>
</dbReference>
<reference evidence="16 17" key="1">
    <citation type="submission" date="2015-11" db="EMBL/GenBank/DDBJ databases">
        <title>Genome Sequence of Bacillus simplex strain VanAntwerpen2.</title>
        <authorList>
            <person name="Couger M.B."/>
        </authorList>
    </citation>
    <scope>NUCLEOTIDE SEQUENCE [LARGE SCALE GENOMIC DNA]</scope>
    <source>
        <strain evidence="16 17">VanAntwerpen02</strain>
    </source>
</reference>
<evidence type="ECO:0000256" key="1">
    <source>
        <dbReference type="ARBA" id="ARBA00004651"/>
    </source>
</evidence>
<dbReference type="PROSITE" id="PS00371">
    <property type="entry name" value="PTS_EIIA_TYPE_1_HIS"/>
    <property type="match status" value="1"/>
</dbReference>
<dbReference type="NCBIfam" id="TIGR00830">
    <property type="entry name" value="PTBA"/>
    <property type="match status" value="1"/>
</dbReference>
<feature type="domain" description="PTS EIIA type-1" evidence="13">
    <location>
        <begin position="506"/>
        <end position="610"/>
    </location>
</feature>
<feature type="transmembrane region" description="Helical" evidence="12">
    <location>
        <begin position="163"/>
        <end position="183"/>
    </location>
</feature>
<dbReference type="SUPFAM" id="SSF51261">
    <property type="entry name" value="Duplicated hybrid motif"/>
    <property type="match status" value="1"/>
</dbReference>
<gene>
    <name evidence="16" type="ORF">AS888_08700</name>
</gene>
<dbReference type="GO" id="GO:0015764">
    <property type="term" value="P:N-acetylglucosamine transport"/>
    <property type="evidence" value="ECO:0007669"/>
    <property type="project" value="TreeGrafter"/>
</dbReference>
<dbReference type="AlphaFoldDB" id="A0A109MU02"/>
<keyword evidence="4" id="KW-0762">Sugar transport</keyword>
<evidence type="ECO:0000259" key="15">
    <source>
        <dbReference type="PROSITE" id="PS51103"/>
    </source>
</evidence>
<dbReference type="InterPro" id="IPR001996">
    <property type="entry name" value="PTS_IIB_1"/>
</dbReference>
<evidence type="ECO:0000256" key="7">
    <source>
        <dbReference type="ARBA" id="ARBA00022692"/>
    </source>
</evidence>
<proteinExistence type="predicted"/>
<feature type="transmembrane region" description="Helical" evidence="12">
    <location>
        <begin position="130"/>
        <end position="151"/>
    </location>
</feature>
<comment type="caution">
    <text evidence="16">The sequence shown here is derived from an EMBL/GenBank/DDBJ whole genome shotgun (WGS) entry which is preliminary data.</text>
</comment>
<dbReference type="PROSITE" id="PS01035">
    <property type="entry name" value="PTS_EIIB_TYPE_1_CYS"/>
    <property type="match status" value="1"/>
</dbReference>
<dbReference type="InterPro" id="IPR010974">
    <property type="entry name" value="PTS_IIBC_nag"/>
</dbReference>
<feature type="transmembrane region" description="Helical" evidence="12">
    <location>
        <begin position="225"/>
        <end position="245"/>
    </location>
</feature>
<keyword evidence="6" id="KW-0598">Phosphotransferase system</keyword>
<keyword evidence="10 12" id="KW-0472">Membrane</keyword>
<dbReference type="Gene3D" id="2.70.70.10">
    <property type="entry name" value="Glucose Permease (Domain IIA)"/>
    <property type="match status" value="1"/>
</dbReference>
<feature type="transmembrane region" description="Helical" evidence="12">
    <location>
        <begin position="92"/>
        <end position="110"/>
    </location>
</feature>
<name>A0A109MU02_9BACI</name>
<keyword evidence="7 12" id="KW-0812">Transmembrane</keyword>
<feature type="active site" description="Phosphocysteine intermediate; for EIIB activity" evidence="11">
    <location>
        <position position="401"/>
    </location>
</feature>
<dbReference type="Pfam" id="PF02378">
    <property type="entry name" value="PTS_EIIC"/>
    <property type="match status" value="1"/>
</dbReference>
<dbReference type="GO" id="GO:0015572">
    <property type="term" value="F:N-acetylglucosamine transmembrane transporter activity"/>
    <property type="evidence" value="ECO:0007669"/>
    <property type="project" value="InterPro"/>
</dbReference>
<evidence type="ECO:0000256" key="5">
    <source>
        <dbReference type="ARBA" id="ARBA00022679"/>
    </source>
</evidence>
<evidence type="ECO:0000256" key="12">
    <source>
        <dbReference type="SAM" id="Phobius"/>
    </source>
</evidence>
<feature type="transmembrane region" description="Helical" evidence="12">
    <location>
        <begin position="12"/>
        <end position="30"/>
    </location>
</feature>
<keyword evidence="3" id="KW-1003">Cell membrane</keyword>